<dbReference type="AlphaFoldDB" id="A0A9Q1BET5"/>
<keyword evidence="9" id="KW-0408">Iron</keyword>
<evidence type="ECO:0000256" key="5">
    <source>
        <dbReference type="ARBA" id="ARBA00022692"/>
    </source>
</evidence>
<evidence type="ECO:0000256" key="2">
    <source>
        <dbReference type="ARBA" id="ARBA00004141"/>
    </source>
</evidence>
<evidence type="ECO:0000256" key="9">
    <source>
        <dbReference type="ARBA" id="ARBA00023004"/>
    </source>
</evidence>
<evidence type="ECO:0000256" key="4">
    <source>
        <dbReference type="ARBA" id="ARBA00022617"/>
    </source>
</evidence>
<keyword evidence="14" id="KW-1185">Reference proteome</keyword>
<feature type="transmembrane region" description="Helical" evidence="11">
    <location>
        <begin position="117"/>
        <end position="143"/>
    </location>
</feature>
<dbReference type="SMART" id="SM00665">
    <property type="entry name" value="B561"/>
    <property type="match status" value="1"/>
</dbReference>
<evidence type="ECO:0000256" key="6">
    <source>
        <dbReference type="ARBA" id="ARBA00022723"/>
    </source>
</evidence>
<evidence type="ECO:0000256" key="7">
    <source>
        <dbReference type="ARBA" id="ARBA00022982"/>
    </source>
</evidence>
<sequence length="231" mass="25562">MKLGIIFTLLVILAEALGLTAVGLIITLSSKYWGGYAWDGSEQQFNLHPALMVVGFLFFYGNSILVYKVGAGTKLTKFTLKVIHFILHLVAFIMSVIGLVAVFQYHNAQGFANARSLHSWMGLSTVVFFGLQLVLGFLFFLFPRAREETRATVKPVHVFFGVFILGMVVVTVLTGLTEKILFTDDGFDKLSPMVVITNVFALVVLGFVGVVTYIVTTPVFTFLQEGYDRVN</sequence>
<keyword evidence="6" id="KW-0479">Metal-binding</keyword>
<evidence type="ECO:0000259" key="12">
    <source>
        <dbReference type="PROSITE" id="PS50939"/>
    </source>
</evidence>
<feature type="transmembrane region" description="Helical" evidence="11">
    <location>
        <begin position="196"/>
        <end position="223"/>
    </location>
</feature>
<dbReference type="Gene3D" id="1.20.120.1770">
    <property type="match status" value="1"/>
</dbReference>
<evidence type="ECO:0000256" key="1">
    <source>
        <dbReference type="ARBA" id="ARBA00001970"/>
    </source>
</evidence>
<dbReference type="GO" id="GO:0016020">
    <property type="term" value="C:membrane"/>
    <property type="evidence" value="ECO:0007669"/>
    <property type="project" value="UniProtKB-SubCell"/>
</dbReference>
<reference evidence="13" key="1">
    <citation type="submission" date="2021-10" db="EMBL/GenBank/DDBJ databases">
        <title>Tropical sea cucumber genome reveals ecological adaptation and Cuvierian tubules defense mechanism.</title>
        <authorList>
            <person name="Chen T."/>
        </authorList>
    </citation>
    <scope>NUCLEOTIDE SEQUENCE</scope>
    <source>
        <strain evidence="13">Nanhai2018</strain>
        <tissue evidence="13">Muscle</tissue>
    </source>
</reference>
<evidence type="ECO:0000256" key="3">
    <source>
        <dbReference type="ARBA" id="ARBA00022448"/>
    </source>
</evidence>
<feature type="domain" description="Cytochrome b561" evidence="12">
    <location>
        <begin position="13"/>
        <end position="216"/>
    </location>
</feature>
<evidence type="ECO:0000313" key="14">
    <source>
        <dbReference type="Proteomes" id="UP001152320"/>
    </source>
</evidence>
<organism evidence="13 14">
    <name type="scientific">Holothuria leucospilota</name>
    <name type="common">Black long sea cucumber</name>
    <name type="synonym">Mertensiothuria leucospilota</name>
    <dbReference type="NCBI Taxonomy" id="206669"/>
    <lineage>
        <taxon>Eukaryota</taxon>
        <taxon>Metazoa</taxon>
        <taxon>Echinodermata</taxon>
        <taxon>Eleutherozoa</taxon>
        <taxon>Echinozoa</taxon>
        <taxon>Holothuroidea</taxon>
        <taxon>Aspidochirotacea</taxon>
        <taxon>Aspidochirotida</taxon>
        <taxon>Holothuriidae</taxon>
        <taxon>Holothuria</taxon>
    </lineage>
</organism>
<keyword evidence="3" id="KW-0813">Transport</keyword>
<keyword evidence="4" id="KW-0349">Heme</keyword>
<gene>
    <name evidence="13" type="ORF">HOLleu_35251</name>
</gene>
<keyword evidence="8 11" id="KW-1133">Transmembrane helix</keyword>
<dbReference type="FunFam" id="1.20.120.1770:FF:000001">
    <property type="entry name" value="Cytochrome b reductase 1"/>
    <property type="match status" value="1"/>
</dbReference>
<keyword evidence="5 11" id="KW-0812">Transmembrane</keyword>
<dbReference type="EMBL" id="JAIZAY010000018">
    <property type="protein sequence ID" value="KAJ8025131.1"/>
    <property type="molecule type" value="Genomic_DNA"/>
</dbReference>
<feature type="transmembrane region" description="Helical" evidence="11">
    <location>
        <begin position="82"/>
        <end position="105"/>
    </location>
</feature>
<comment type="cofactor">
    <cofactor evidence="1">
        <name>heme b</name>
        <dbReference type="ChEBI" id="CHEBI:60344"/>
    </cofactor>
</comment>
<protein>
    <submittedName>
        <fullName evidence="13">Cytochrome b reductase 1</fullName>
    </submittedName>
</protein>
<comment type="caution">
    <text evidence="13">The sequence shown here is derived from an EMBL/GenBank/DDBJ whole genome shotgun (WGS) entry which is preliminary data.</text>
</comment>
<keyword evidence="10 11" id="KW-0472">Membrane</keyword>
<dbReference type="GO" id="GO:0046872">
    <property type="term" value="F:metal ion binding"/>
    <property type="evidence" value="ECO:0007669"/>
    <property type="project" value="UniProtKB-KW"/>
</dbReference>
<name>A0A9Q1BET5_HOLLE</name>
<dbReference type="OrthoDB" id="907479at2759"/>
<dbReference type="Pfam" id="PF03188">
    <property type="entry name" value="Cytochrom_B561"/>
    <property type="match status" value="1"/>
</dbReference>
<feature type="transmembrane region" description="Helical" evidence="11">
    <location>
        <begin position="47"/>
        <end position="70"/>
    </location>
</feature>
<dbReference type="InterPro" id="IPR006593">
    <property type="entry name" value="Cyt_b561/ferric_Rdtase_TM"/>
</dbReference>
<comment type="subcellular location">
    <subcellularLocation>
        <location evidence="2">Membrane</location>
        <topology evidence="2">Multi-pass membrane protein</topology>
    </subcellularLocation>
</comment>
<proteinExistence type="predicted"/>
<evidence type="ECO:0000256" key="11">
    <source>
        <dbReference type="SAM" id="Phobius"/>
    </source>
</evidence>
<evidence type="ECO:0000313" key="13">
    <source>
        <dbReference type="EMBL" id="KAJ8025131.1"/>
    </source>
</evidence>
<evidence type="ECO:0000256" key="8">
    <source>
        <dbReference type="ARBA" id="ARBA00022989"/>
    </source>
</evidence>
<accession>A0A9Q1BET5</accession>
<dbReference type="GO" id="GO:0016491">
    <property type="term" value="F:oxidoreductase activity"/>
    <property type="evidence" value="ECO:0007669"/>
    <property type="project" value="InterPro"/>
</dbReference>
<dbReference type="PROSITE" id="PS50939">
    <property type="entry name" value="CYTOCHROME_B561"/>
    <property type="match status" value="1"/>
</dbReference>
<dbReference type="PANTHER" id="PTHR10106">
    <property type="entry name" value="CYTOCHROME B561-RELATED"/>
    <property type="match status" value="1"/>
</dbReference>
<dbReference type="PANTHER" id="PTHR10106:SF0">
    <property type="entry name" value="LD36721P"/>
    <property type="match status" value="1"/>
</dbReference>
<dbReference type="Proteomes" id="UP001152320">
    <property type="component" value="Chromosome 18"/>
</dbReference>
<evidence type="ECO:0000256" key="10">
    <source>
        <dbReference type="ARBA" id="ARBA00023136"/>
    </source>
</evidence>
<feature type="transmembrane region" description="Helical" evidence="11">
    <location>
        <begin position="155"/>
        <end position="176"/>
    </location>
</feature>
<keyword evidence="7" id="KW-0249">Electron transport</keyword>
<dbReference type="InterPro" id="IPR043205">
    <property type="entry name" value="CYB561/CYBRD1-like"/>
</dbReference>